<dbReference type="GO" id="GO:0005506">
    <property type="term" value="F:iron ion binding"/>
    <property type="evidence" value="ECO:0007669"/>
    <property type="project" value="InterPro"/>
</dbReference>
<reference evidence="14 15" key="1">
    <citation type="journal article" date="2022" name="Cell">
        <title>Repeat-based holocentromeres influence genome architecture and karyotype evolution.</title>
        <authorList>
            <person name="Hofstatter P.G."/>
            <person name="Thangavel G."/>
            <person name="Lux T."/>
            <person name="Neumann P."/>
            <person name="Vondrak T."/>
            <person name="Novak P."/>
            <person name="Zhang M."/>
            <person name="Costa L."/>
            <person name="Castellani M."/>
            <person name="Scott A."/>
            <person name="Toegelov H."/>
            <person name="Fuchs J."/>
            <person name="Mata-Sucre Y."/>
            <person name="Dias Y."/>
            <person name="Vanzela A.L.L."/>
            <person name="Huettel B."/>
            <person name="Almeida C.C.S."/>
            <person name="Simkova H."/>
            <person name="Souza G."/>
            <person name="Pedrosa-Harand A."/>
            <person name="Macas J."/>
            <person name="Mayer K.F.X."/>
            <person name="Houben A."/>
            <person name="Marques A."/>
        </authorList>
    </citation>
    <scope>NUCLEOTIDE SEQUENCE [LARGE SCALE GENOMIC DNA]</scope>
    <source>
        <strain evidence="14">RhyTen1mFocal</strain>
    </source>
</reference>
<comment type="cofactor">
    <cofactor evidence="1 12">
        <name>heme</name>
        <dbReference type="ChEBI" id="CHEBI:30413"/>
    </cofactor>
</comment>
<dbReference type="PRINTS" id="PR00385">
    <property type="entry name" value="P450"/>
</dbReference>
<dbReference type="GO" id="GO:0004497">
    <property type="term" value="F:monooxygenase activity"/>
    <property type="evidence" value="ECO:0007669"/>
    <property type="project" value="UniProtKB-KW"/>
</dbReference>
<sequence length="182" mass="20829">MEKAQSEVRELFKGKTHVPDSDIDKLKYMHLVIKETLRLHPPAPLLLPRQCREECRVFDYDIPKGTTVLVNAWAIGRDPKYWENPEEFKPERFMNSTTDFKGADFEFIPFGSGRRMCPGMSLGLANVELPLANLLYHFDWKLMDGLKPEDIDMSEASGVATRRKTPLLLYAVPHETNVGIHG</sequence>
<evidence type="ECO:0000256" key="7">
    <source>
        <dbReference type="ARBA" id="ARBA00022989"/>
    </source>
</evidence>
<dbReference type="PANTHER" id="PTHR47953:SF19">
    <property type="entry name" value="OS06G0641600 PROTEIN"/>
    <property type="match status" value="1"/>
</dbReference>
<dbReference type="GO" id="GO:0016020">
    <property type="term" value="C:membrane"/>
    <property type="evidence" value="ECO:0007669"/>
    <property type="project" value="UniProtKB-SubCell"/>
</dbReference>
<dbReference type="PANTHER" id="PTHR47953">
    <property type="entry name" value="OS08G0105600 PROTEIN"/>
    <property type="match status" value="1"/>
</dbReference>
<keyword evidence="7" id="KW-1133">Transmembrane helix</keyword>
<protein>
    <recommendedName>
        <fullName evidence="16">Cytochrome P450</fullName>
    </recommendedName>
</protein>
<evidence type="ECO:0000256" key="3">
    <source>
        <dbReference type="ARBA" id="ARBA00010617"/>
    </source>
</evidence>
<evidence type="ECO:0000256" key="8">
    <source>
        <dbReference type="ARBA" id="ARBA00023002"/>
    </source>
</evidence>
<keyword evidence="6 12" id="KW-0479">Metal-binding</keyword>
<evidence type="ECO:0000256" key="1">
    <source>
        <dbReference type="ARBA" id="ARBA00001971"/>
    </source>
</evidence>
<organism evidence="14 15">
    <name type="scientific">Rhynchospora tenuis</name>
    <dbReference type="NCBI Taxonomy" id="198213"/>
    <lineage>
        <taxon>Eukaryota</taxon>
        <taxon>Viridiplantae</taxon>
        <taxon>Streptophyta</taxon>
        <taxon>Embryophyta</taxon>
        <taxon>Tracheophyta</taxon>
        <taxon>Spermatophyta</taxon>
        <taxon>Magnoliopsida</taxon>
        <taxon>Liliopsida</taxon>
        <taxon>Poales</taxon>
        <taxon>Cyperaceae</taxon>
        <taxon>Cyperoideae</taxon>
        <taxon>Rhynchosporeae</taxon>
        <taxon>Rhynchospora</taxon>
    </lineage>
</organism>
<keyword evidence="10 13" id="KW-0503">Monooxygenase</keyword>
<dbReference type="PRINTS" id="PR00463">
    <property type="entry name" value="EP450I"/>
</dbReference>
<dbReference type="GO" id="GO:0016705">
    <property type="term" value="F:oxidoreductase activity, acting on paired donors, with incorporation or reduction of molecular oxygen"/>
    <property type="evidence" value="ECO:0007669"/>
    <property type="project" value="InterPro"/>
</dbReference>
<dbReference type="InterPro" id="IPR036396">
    <property type="entry name" value="Cyt_P450_sf"/>
</dbReference>
<evidence type="ECO:0000313" key="15">
    <source>
        <dbReference type="Proteomes" id="UP001210211"/>
    </source>
</evidence>
<comment type="subcellular location">
    <subcellularLocation>
        <location evidence="2">Membrane</location>
        <topology evidence="2">Single-pass membrane protein</topology>
    </subcellularLocation>
</comment>
<dbReference type="AlphaFoldDB" id="A0AAD6EQ11"/>
<accession>A0AAD6EQ11</accession>
<keyword evidence="5" id="KW-0812">Transmembrane</keyword>
<dbReference type="SUPFAM" id="SSF48264">
    <property type="entry name" value="Cytochrome P450"/>
    <property type="match status" value="1"/>
</dbReference>
<comment type="similarity">
    <text evidence="3 13">Belongs to the cytochrome P450 family.</text>
</comment>
<dbReference type="FunFam" id="1.10.630.10:FF:000126">
    <property type="entry name" value="Predicted protein"/>
    <property type="match status" value="1"/>
</dbReference>
<dbReference type="InterPro" id="IPR002401">
    <property type="entry name" value="Cyt_P450_E_grp-I"/>
</dbReference>
<comment type="caution">
    <text evidence="14">The sequence shown here is derived from an EMBL/GenBank/DDBJ whole genome shotgun (WGS) entry which is preliminary data.</text>
</comment>
<evidence type="ECO:0008006" key="16">
    <source>
        <dbReference type="Google" id="ProtNLM"/>
    </source>
</evidence>
<dbReference type="EMBL" id="JAMRDG010000001">
    <property type="protein sequence ID" value="KAJ3696927.1"/>
    <property type="molecule type" value="Genomic_DNA"/>
</dbReference>
<evidence type="ECO:0000256" key="11">
    <source>
        <dbReference type="ARBA" id="ARBA00023136"/>
    </source>
</evidence>
<dbReference type="PROSITE" id="PS00086">
    <property type="entry name" value="CYTOCHROME_P450"/>
    <property type="match status" value="1"/>
</dbReference>
<dbReference type="InterPro" id="IPR001128">
    <property type="entry name" value="Cyt_P450"/>
</dbReference>
<evidence type="ECO:0000256" key="13">
    <source>
        <dbReference type="RuleBase" id="RU000461"/>
    </source>
</evidence>
<dbReference type="InterPro" id="IPR052306">
    <property type="entry name" value="CYP450_71D"/>
</dbReference>
<dbReference type="Gene3D" id="1.10.630.10">
    <property type="entry name" value="Cytochrome P450"/>
    <property type="match status" value="1"/>
</dbReference>
<dbReference type="Proteomes" id="UP001210211">
    <property type="component" value="Unassembled WGS sequence"/>
</dbReference>
<evidence type="ECO:0000256" key="2">
    <source>
        <dbReference type="ARBA" id="ARBA00004167"/>
    </source>
</evidence>
<dbReference type="Pfam" id="PF00067">
    <property type="entry name" value="p450"/>
    <property type="match status" value="1"/>
</dbReference>
<gene>
    <name evidence="14" type="ORF">LUZ61_000632</name>
</gene>
<evidence type="ECO:0000256" key="9">
    <source>
        <dbReference type="ARBA" id="ARBA00023004"/>
    </source>
</evidence>
<keyword evidence="9 12" id="KW-0408">Iron</keyword>
<keyword evidence="15" id="KW-1185">Reference proteome</keyword>
<dbReference type="GO" id="GO:0020037">
    <property type="term" value="F:heme binding"/>
    <property type="evidence" value="ECO:0007669"/>
    <property type="project" value="InterPro"/>
</dbReference>
<proteinExistence type="inferred from homology"/>
<feature type="binding site" description="axial binding residue" evidence="12">
    <location>
        <position position="117"/>
    </location>
    <ligand>
        <name>heme</name>
        <dbReference type="ChEBI" id="CHEBI:30413"/>
    </ligand>
    <ligandPart>
        <name>Fe</name>
        <dbReference type="ChEBI" id="CHEBI:18248"/>
    </ligandPart>
</feature>
<keyword evidence="4 12" id="KW-0349">Heme</keyword>
<evidence type="ECO:0000256" key="12">
    <source>
        <dbReference type="PIRSR" id="PIRSR602401-1"/>
    </source>
</evidence>
<name>A0AAD6EQ11_9POAL</name>
<evidence type="ECO:0000256" key="6">
    <source>
        <dbReference type="ARBA" id="ARBA00022723"/>
    </source>
</evidence>
<evidence type="ECO:0000256" key="4">
    <source>
        <dbReference type="ARBA" id="ARBA00022617"/>
    </source>
</evidence>
<dbReference type="InterPro" id="IPR017972">
    <property type="entry name" value="Cyt_P450_CS"/>
</dbReference>
<evidence type="ECO:0000313" key="14">
    <source>
        <dbReference type="EMBL" id="KAJ3696927.1"/>
    </source>
</evidence>
<evidence type="ECO:0000256" key="10">
    <source>
        <dbReference type="ARBA" id="ARBA00023033"/>
    </source>
</evidence>
<keyword evidence="8 13" id="KW-0560">Oxidoreductase</keyword>
<evidence type="ECO:0000256" key="5">
    <source>
        <dbReference type="ARBA" id="ARBA00022692"/>
    </source>
</evidence>
<keyword evidence="11" id="KW-0472">Membrane</keyword>